<evidence type="ECO:0000313" key="8">
    <source>
        <dbReference type="Proteomes" id="UP001153954"/>
    </source>
</evidence>
<dbReference type="Pfam" id="PF00248">
    <property type="entry name" value="Aldo_ket_red"/>
    <property type="match status" value="1"/>
</dbReference>
<feature type="site" description="Lowers pKa of active site Tyr" evidence="5">
    <location>
        <position position="86"/>
    </location>
</feature>
<keyword evidence="3" id="KW-0560">Oxidoreductase</keyword>
<dbReference type="InterPro" id="IPR023210">
    <property type="entry name" value="NADP_OxRdtase_dom"/>
</dbReference>
<sequence length="298" mass="33667">MAKDVNYGDMHFALKNGINMPAVGLGTFRLSNQELMFQTIDYALSAGYRLFDTAADFGNEKLMREAFKQLLPKHGLTREELFITTKLSSHSKGGKLISKAFERSLENLGLDYIDMYLIHFPGPPNSDTRSTKNEALRAETWMAISKLYDESKVHAIGVSNFTLRHLMQLTEVMAIGPMVNQIEWHPYYYQLEMLQYCCEHNIRLQAYCSFGGLSRGNNALMEDPVVNNIAKAYDTTSAQVLLAWALQRGIAVIPKSTSLAHLKENRNINFRLSEKDVNALDALSIKNKKYAWDPTGIA</sequence>
<protein>
    <recommendedName>
        <fullName evidence="6">NADP-dependent oxidoreductase domain-containing protein</fullName>
    </recommendedName>
</protein>
<dbReference type="Gene3D" id="3.20.20.100">
    <property type="entry name" value="NADP-dependent oxidoreductase domain"/>
    <property type="match status" value="1"/>
</dbReference>
<keyword evidence="8" id="KW-1185">Reference proteome</keyword>
<dbReference type="PRINTS" id="PR00069">
    <property type="entry name" value="ALDKETRDTASE"/>
</dbReference>
<organism evidence="7 8">
    <name type="scientific">Euphydryas editha</name>
    <name type="common">Edith's checkerspot</name>
    <dbReference type="NCBI Taxonomy" id="104508"/>
    <lineage>
        <taxon>Eukaryota</taxon>
        <taxon>Metazoa</taxon>
        <taxon>Ecdysozoa</taxon>
        <taxon>Arthropoda</taxon>
        <taxon>Hexapoda</taxon>
        <taxon>Insecta</taxon>
        <taxon>Pterygota</taxon>
        <taxon>Neoptera</taxon>
        <taxon>Endopterygota</taxon>
        <taxon>Lepidoptera</taxon>
        <taxon>Glossata</taxon>
        <taxon>Ditrysia</taxon>
        <taxon>Papilionoidea</taxon>
        <taxon>Nymphalidae</taxon>
        <taxon>Nymphalinae</taxon>
        <taxon>Euphydryas</taxon>
    </lineage>
</organism>
<comment type="similarity">
    <text evidence="1">Belongs to the aldo/keto reductase family.</text>
</comment>
<dbReference type="PIRSF" id="PIRSF000097">
    <property type="entry name" value="AKR"/>
    <property type="match status" value="1"/>
</dbReference>
<evidence type="ECO:0000256" key="3">
    <source>
        <dbReference type="ARBA" id="ARBA00023002"/>
    </source>
</evidence>
<dbReference type="FunFam" id="3.20.20.100:FF:000002">
    <property type="entry name" value="2,5-diketo-D-gluconic acid reductase A"/>
    <property type="match status" value="1"/>
</dbReference>
<evidence type="ECO:0000259" key="6">
    <source>
        <dbReference type="Pfam" id="PF00248"/>
    </source>
</evidence>
<evidence type="ECO:0000256" key="4">
    <source>
        <dbReference type="PIRSR" id="PIRSR000097-2"/>
    </source>
</evidence>
<dbReference type="InterPro" id="IPR036812">
    <property type="entry name" value="NAD(P)_OxRdtase_dom_sf"/>
</dbReference>
<evidence type="ECO:0000256" key="2">
    <source>
        <dbReference type="ARBA" id="ARBA00022857"/>
    </source>
</evidence>
<gene>
    <name evidence="7" type="ORF">EEDITHA_LOCUS18042</name>
</gene>
<comment type="caution">
    <text evidence="7">The sequence shown here is derived from an EMBL/GenBank/DDBJ whole genome shotgun (WGS) entry which is preliminary data.</text>
</comment>
<feature type="binding site" evidence="4">
    <location>
        <position position="119"/>
    </location>
    <ligand>
        <name>substrate</name>
    </ligand>
</feature>
<dbReference type="Proteomes" id="UP001153954">
    <property type="component" value="Unassembled WGS sequence"/>
</dbReference>
<evidence type="ECO:0000256" key="5">
    <source>
        <dbReference type="PIRSR" id="PIRSR000097-3"/>
    </source>
</evidence>
<name>A0AAU9UV38_EUPED</name>
<proteinExistence type="inferred from homology"/>
<evidence type="ECO:0000256" key="1">
    <source>
        <dbReference type="ARBA" id="ARBA00007905"/>
    </source>
</evidence>
<evidence type="ECO:0000313" key="7">
    <source>
        <dbReference type="EMBL" id="CAH2103549.1"/>
    </source>
</evidence>
<feature type="domain" description="NADP-dependent oxidoreductase" evidence="6">
    <location>
        <begin position="23"/>
        <end position="284"/>
    </location>
</feature>
<dbReference type="SUPFAM" id="SSF51430">
    <property type="entry name" value="NAD(P)-linked oxidoreductase"/>
    <property type="match status" value="1"/>
</dbReference>
<accession>A0AAU9UV38</accession>
<reference evidence="7" key="1">
    <citation type="submission" date="2022-03" db="EMBL/GenBank/DDBJ databases">
        <authorList>
            <person name="Tunstrom K."/>
        </authorList>
    </citation>
    <scope>NUCLEOTIDE SEQUENCE</scope>
</reference>
<dbReference type="InterPro" id="IPR020471">
    <property type="entry name" value="AKR"/>
</dbReference>
<dbReference type="EMBL" id="CAKOGL010000026">
    <property type="protein sequence ID" value="CAH2103549.1"/>
    <property type="molecule type" value="Genomic_DNA"/>
</dbReference>
<dbReference type="AlphaFoldDB" id="A0AAU9UV38"/>
<dbReference type="PANTHER" id="PTHR43827">
    <property type="entry name" value="2,5-DIKETO-D-GLUCONIC ACID REDUCTASE"/>
    <property type="match status" value="1"/>
</dbReference>
<keyword evidence="2" id="KW-0521">NADP</keyword>
<dbReference type="GO" id="GO:0016616">
    <property type="term" value="F:oxidoreductase activity, acting on the CH-OH group of donors, NAD or NADP as acceptor"/>
    <property type="evidence" value="ECO:0007669"/>
    <property type="project" value="UniProtKB-ARBA"/>
</dbReference>
<dbReference type="PANTHER" id="PTHR43827:SF3">
    <property type="entry name" value="NADP-DEPENDENT OXIDOREDUCTASE DOMAIN-CONTAINING PROTEIN"/>
    <property type="match status" value="1"/>
</dbReference>